<keyword evidence="1" id="KW-0732">Signal</keyword>
<name>A0ABW5ZRI9_9FLAO</name>
<dbReference type="RefSeq" id="WP_194509493.1">
    <property type="nucleotide sequence ID" value="NZ_JADILU010000008.1"/>
</dbReference>
<gene>
    <name evidence="2" type="ORF">ACFS29_08190</name>
</gene>
<protein>
    <submittedName>
        <fullName evidence="2">Uncharacterized protein</fullName>
    </submittedName>
</protein>
<accession>A0ABW5ZRI9</accession>
<evidence type="ECO:0000313" key="2">
    <source>
        <dbReference type="EMBL" id="MFD2915614.1"/>
    </source>
</evidence>
<reference evidence="3" key="1">
    <citation type="journal article" date="2019" name="Int. J. Syst. Evol. Microbiol.">
        <title>The Global Catalogue of Microorganisms (GCM) 10K type strain sequencing project: providing services to taxonomists for standard genome sequencing and annotation.</title>
        <authorList>
            <consortium name="The Broad Institute Genomics Platform"/>
            <consortium name="The Broad Institute Genome Sequencing Center for Infectious Disease"/>
            <person name="Wu L."/>
            <person name="Ma J."/>
        </authorList>
    </citation>
    <scope>NUCLEOTIDE SEQUENCE [LARGE SCALE GENOMIC DNA]</scope>
    <source>
        <strain evidence="3">KCTC 32514</strain>
    </source>
</reference>
<evidence type="ECO:0000313" key="3">
    <source>
        <dbReference type="Proteomes" id="UP001597548"/>
    </source>
</evidence>
<evidence type="ECO:0000256" key="1">
    <source>
        <dbReference type="SAM" id="SignalP"/>
    </source>
</evidence>
<proteinExistence type="predicted"/>
<dbReference type="EMBL" id="JBHUOS010000007">
    <property type="protein sequence ID" value="MFD2915614.1"/>
    <property type="molecule type" value="Genomic_DNA"/>
</dbReference>
<feature type="signal peptide" evidence="1">
    <location>
        <begin position="1"/>
        <end position="20"/>
    </location>
</feature>
<keyword evidence="3" id="KW-1185">Reference proteome</keyword>
<sequence>MKTVFTILGLLVATVNFSQAQNLEANVTTQDTKIINLSVSVTVDSAEEVESTFNMKDIKKILNEVEGNEDLSFEITCNGEEISNGVTSKVSYRVTGNSSDTKGFIKSIKKIRKAAIKYYDNKK</sequence>
<dbReference type="Proteomes" id="UP001597548">
    <property type="component" value="Unassembled WGS sequence"/>
</dbReference>
<comment type="caution">
    <text evidence="2">The sequence shown here is derived from an EMBL/GenBank/DDBJ whole genome shotgun (WGS) entry which is preliminary data.</text>
</comment>
<feature type="chain" id="PRO_5047345189" evidence="1">
    <location>
        <begin position="21"/>
        <end position="123"/>
    </location>
</feature>
<organism evidence="2 3">
    <name type="scientific">Psychroserpens luteus</name>
    <dbReference type="NCBI Taxonomy" id="1434066"/>
    <lineage>
        <taxon>Bacteria</taxon>
        <taxon>Pseudomonadati</taxon>
        <taxon>Bacteroidota</taxon>
        <taxon>Flavobacteriia</taxon>
        <taxon>Flavobacteriales</taxon>
        <taxon>Flavobacteriaceae</taxon>
        <taxon>Psychroserpens</taxon>
    </lineage>
</organism>